<dbReference type="Pfam" id="PF01636">
    <property type="entry name" value="APH"/>
    <property type="match status" value="1"/>
</dbReference>
<evidence type="ECO:0000313" key="3">
    <source>
        <dbReference type="Proteomes" id="UP001163115"/>
    </source>
</evidence>
<evidence type="ECO:0000259" key="1">
    <source>
        <dbReference type="Pfam" id="PF01636"/>
    </source>
</evidence>
<feature type="domain" description="Aminoglycoside phosphotransferase" evidence="1">
    <location>
        <begin position="8"/>
        <end position="188"/>
    </location>
</feature>
<dbReference type="InterPro" id="IPR002575">
    <property type="entry name" value="Aminoglycoside_PTrfase"/>
</dbReference>
<evidence type="ECO:0000313" key="2">
    <source>
        <dbReference type="EMBL" id="WAJ22570.1"/>
    </source>
</evidence>
<reference evidence="2" key="1">
    <citation type="submission" date="2022-11" db="EMBL/GenBank/DDBJ databases">
        <title>Lacrimispora xylanolytica sy1, complete genome.</title>
        <authorList>
            <person name="Choi S."/>
        </authorList>
    </citation>
    <scope>NUCLEOTIDE SEQUENCE</scope>
    <source>
        <strain evidence="2">Sy1</strain>
    </source>
</reference>
<organism evidence="2 3">
    <name type="scientific">Lacrimispora xylanolytica</name>
    <dbReference type="NCBI Taxonomy" id="29375"/>
    <lineage>
        <taxon>Bacteria</taxon>
        <taxon>Bacillati</taxon>
        <taxon>Bacillota</taxon>
        <taxon>Clostridia</taxon>
        <taxon>Lachnospirales</taxon>
        <taxon>Lachnospiraceae</taxon>
        <taxon>Lacrimispora</taxon>
    </lineage>
</organism>
<dbReference type="SUPFAM" id="SSF56112">
    <property type="entry name" value="Protein kinase-like (PK-like)"/>
    <property type="match status" value="1"/>
</dbReference>
<dbReference type="Gene3D" id="3.90.1200.10">
    <property type="match status" value="1"/>
</dbReference>
<dbReference type="Proteomes" id="UP001163115">
    <property type="component" value="Chromosome"/>
</dbReference>
<sequence length="241" mass="27386">MKLGHRVGIGNTADVYHWEGKTVIKLFHSGYPKDSVMREFSNVAIVSKMDFPKPMAYDVIEVEGRLGIIYDSVMGESLLDWLLRTKDLERGGEILAQLHKRMLAHKVTSAPSYKDFLYRNLERAARNSEEKFEGLFGQLQKLPDGDTFCHGDFHPGNVILSIENPVVIDFMNVCAGDYFYDVARTVFLIEYTPVPQIPGAVEDLLRLKTTLADQYLIHMKVDREQISDFLEVIISSRPGES</sequence>
<name>A0ABY7A888_9FIRM</name>
<accession>A0ABY7A888</accession>
<keyword evidence="3" id="KW-1185">Reference proteome</keyword>
<dbReference type="InterPro" id="IPR011009">
    <property type="entry name" value="Kinase-like_dom_sf"/>
</dbReference>
<dbReference type="EMBL" id="CP113524">
    <property type="protein sequence ID" value="WAJ22570.1"/>
    <property type="molecule type" value="Genomic_DNA"/>
</dbReference>
<protein>
    <submittedName>
        <fullName evidence="2">Aminoglycoside phosphotransferase family protein</fullName>
    </submittedName>
</protein>
<gene>
    <name evidence="2" type="ORF">OW255_13435</name>
</gene>
<proteinExistence type="predicted"/>
<dbReference type="RefSeq" id="WP_268114324.1">
    <property type="nucleotide sequence ID" value="NZ_CP113524.1"/>
</dbReference>